<keyword evidence="1" id="KW-0812">Transmembrane</keyword>
<evidence type="ECO:0000313" key="2">
    <source>
        <dbReference type="EMBL" id="MFD1048416.1"/>
    </source>
</evidence>
<comment type="caution">
    <text evidence="2">The sequence shown here is derived from an EMBL/GenBank/DDBJ whole genome shotgun (WGS) entry which is preliminary data.</text>
</comment>
<gene>
    <name evidence="2" type="ORF">ACFQ1S_24230</name>
</gene>
<feature type="transmembrane region" description="Helical" evidence="1">
    <location>
        <begin position="18"/>
        <end position="43"/>
    </location>
</feature>
<protein>
    <submittedName>
        <fullName evidence="2">Uncharacterized protein</fullName>
    </submittedName>
</protein>
<keyword evidence="1" id="KW-0472">Membrane</keyword>
<sequence length="325" mass="36950">IAVLGITWLVTSSIHMGLLMPLGVVVGVAAACVGGAGVTYLVADHRAMAWEQDELDQIYDDETREYQRWTARLGDDPPKDDEMGDWLNKDKAYLKAHAMRRCSLHNRDIIAHVVLTTGMKKARRARVRGGPPRYSDYTVLVFLLSANGVRQVEVDLDFMTGTIYDERRRSFGYDKLTSAEVLEQGFQSAKGQRHRVRKGDDVLHVTDKEEMVINRTFELILNSGRGVQVEVDNYDGLLDDTTDEDRTQLDRVALDSSGVTSALQILEAVAAEGREWIVRERERRNRHWQEWAEWKTHALREFGTAITENVRPLAINPVPEPQRNH</sequence>
<name>A0ABW3MDN9_9PSEU</name>
<reference evidence="3" key="1">
    <citation type="journal article" date="2019" name="Int. J. Syst. Evol. Microbiol.">
        <title>The Global Catalogue of Microorganisms (GCM) 10K type strain sequencing project: providing services to taxonomists for standard genome sequencing and annotation.</title>
        <authorList>
            <consortium name="The Broad Institute Genomics Platform"/>
            <consortium name="The Broad Institute Genome Sequencing Center for Infectious Disease"/>
            <person name="Wu L."/>
            <person name="Ma J."/>
        </authorList>
    </citation>
    <scope>NUCLEOTIDE SEQUENCE [LARGE SCALE GENOMIC DNA]</scope>
    <source>
        <strain evidence="3">JCM 31486</strain>
    </source>
</reference>
<evidence type="ECO:0000313" key="3">
    <source>
        <dbReference type="Proteomes" id="UP001597045"/>
    </source>
</evidence>
<proteinExistence type="predicted"/>
<evidence type="ECO:0000256" key="1">
    <source>
        <dbReference type="SAM" id="Phobius"/>
    </source>
</evidence>
<dbReference type="EMBL" id="JBHTIS010001583">
    <property type="protein sequence ID" value="MFD1048416.1"/>
    <property type="molecule type" value="Genomic_DNA"/>
</dbReference>
<dbReference type="Proteomes" id="UP001597045">
    <property type="component" value="Unassembled WGS sequence"/>
</dbReference>
<feature type="non-terminal residue" evidence="2">
    <location>
        <position position="1"/>
    </location>
</feature>
<keyword evidence="1" id="KW-1133">Transmembrane helix</keyword>
<keyword evidence="3" id="KW-1185">Reference proteome</keyword>
<accession>A0ABW3MDN9</accession>
<organism evidence="2 3">
    <name type="scientific">Kibdelosporangium lantanae</name>
    <dbReference type="NCBI Taxonomy" id="1497396"/>
    <lineage>
        <taxon>Bacteria</taxon>
        <taxon>Bacillati</taxon>
        <taxon>Actinomycetota</taxon>
        <taxon>Actinomycetes</taxon>
        <taxon>Pseudonocardiales</taxon>
        <taxon>Pseudonocardiaceae</taxon>
        <taxon>Kibdelosporangium</taxon>
    </lineage>
</organism>